<dbReference type="InterPro" id="IPR036259">
    <property type="entry name" value="MFS_trans_sf"/>
</dbReference>
<feature type="transmembrane region" description="Helical" evidence="5">
    <location>
        <begin position="61"/>
        <end position="82"/>
    </location>
</feature>
<dbReference type="InterPro" id="IPR011701">
    <property type="entry name" value="MFS"/>
</dbReference>
<dbReference type="AlphaFoldDB" id="A0A6I3XGD5"/>
<gene>
    <name evidence="7" type="ORF">GJV26_23665</name>
</gene>
<feature type="transmembrane region" description="Helical" evidence="5">
    <location>
        <begin position="368"/>
        <end position="387"/>
    </location>
</feature>
<feature type="transmembrane region" description="Helical" evidence="5">
    <location>
        <begin position="393"/>
        <end position="413"/>
    </location>
</feature>
<feature type="transmembrane region" description="Helical" evidence="5">
    <location>
        <begin position="88"/>
        <end position="108"/>
    </location>
</feature>
<dbReference type="GO" id="GO:0016020">
    <property type="term" value="C:membrane"/>
    <property type="evidence" value="ECO:0007669"/>
    <property type="project" value="UniProtKB-SubCell"/>
</dbReference>
<dbReference type="PANTHER" id="PTHR11662">
    <property type="entry name" value="SOLUTE CARRIER FAMILY 17"/>
    <property type="match status" value="1"/>
</dbReference>
<evidence type="ECO:0000256" key="3">
    <source>
        <dbReference type="ARBA" id="ARBA00022989"/>
    </source>
</evidence>
<dbReference type="InterPro" id="IPR050382">
    <property type="entry name" value="MFS_Na/Anion_cotransporter"/>
</dbReference>
<dbReference type="PANTHER" id="PTHR11662:SF399">
    <property type="entry name" value="FI19708P1-RELATED"/>
    <property type="match status" value="1"/>
</dbReference>
<proteinExistence type="predicted"/>
<dbReference type="SUPFAM" id="SSF103473">
    <property type="entry name" value="MFS general substrate transporter"/>
    <property type="match status" value="1"/>
</dbReference>
<evidence type="ECO:0000313" key="8">
    <source>
        <dbReference type="Proteomes" id="UP000431684"/>
    </source>
</evidence>
<comment type="caution">
    <text evidence="7">The sequence shown here is derived from an EMBL/GenBank/DDBJ whole genome shotgun (WGS) entry which is preliminary data.</text>
</comment>
<feature type="transmembrane region" description="Helical" evidence="5">
    <location>
        <begin position="267"/>
        <end position="287"/>
    </location>
</feature>
<dbReference type="GO" id="GO:0022857">
    <property type="term" value="F:transmembrane transporter activity"/>
    <property type="evidence" value="ECO:0007669"/>
    <property type="project" value="InterPro"/>
</dbReference>
<reference evidence="7 8" key="1">
    <citation type="submission" date="2019-11" db="EMBL/GenBank/DDBJ databases">
        <title>Draft Genome Sequences of Six Type Strains of the Genus Massilia.</title>
        <authorList>
            <person name="Miess H."/>
            <person name="Frediansyah A."/>
            <person name="Goeker M."/>
            <person name="Gross H."/>
        </authorList>
    </citation>
    <scope>NUCLEOTIDE SEQUENCE [LARGE SCALE GENOMIC DNA]</scope>
    <source>
        <strain evidence="7 8">DSM 17513</strain>
    </source>
</reference>
<keyword evidence="4 5" id="KW-0472">Membrane</keyword>
<evidence type="ECO:0000256" key="2">
    <source>
        <dbReference type="ARBA" id="ARBA00022692"/>
    </source>
</evidence>
<feature type="transmembrane region" description="Helical" evidence="5">
    <location>
        <begin position="178"/>
        <end position="197"/>
    </location>
</feature>
<dbReference type="EMBL" id="WNWM01000002">
    <property type="protein sequence ID" value="MUI15429.1"/>
    <property type="molecule type" value="Genomic_DNA"/>
</dbReference>
<organism evidence="7 8">
    <name type="scientific">Pseudoduganella dura</name>
    <dbReference type="NCBI Taxonomy" id="321982"/>
    <lineage>
        <taxon>Bacteria</taxon>
        <taxon>Pseudomonadati</taxon>
        <taxon>Pseudomonadota</taxon>
        <taxon>Betaproteobacteria</taxon>
        <taxon>Burkholderiales</taxon>
        <taxon>Oxalobacteraceae</taxon>
        <taxon>Telluria group</taxon>
        <taxon>Pseudoduganella</taxon>
    </lineage>
</organism>
<dbReference type="Pfam" id="PF07690">
    <property type="entry name" value="MFS_1"/>
    <property type="match status" value="1"/>
</dbReference>
<comment type="subcellular location">
    <subcellularLocation>
        <location evidence="1">Membrane</location>
        <topology evidence="1">Multi-pass membrane protein</topology>
    </subcellularLocation>
</comment>
<evidence type="ECO:0000256" key="5">
    <source>
        <dbReference type="SAM" id="Phobius"/>
    </source>
</evidence>
<keyword evidence="3 5" id="KW-1133">Transmembrane helix</keyword>
<accession>A0A6I3XGD5</accession>
<dbReference type="Proteomes" id="UP000431684">
    <property type="component" value="Unassembled WGS sequence"/>
</dbReference>
<keyword evidence="2 5" id="KW-0812">Transmembrane</keyword>
<feature type="transmembrane region" description="Helical" evidence="5">
    <location>
        <begin position="327"/>
        <end position="347"/>
    </location>
</feature>
<name>A0A6I3XGD5_9BURK</name>
<evidence type="ECO:0000313" key="7">
    <source>
        <dbReference type="EMBL" id="MUI15429.1"/>
    </source>
</evidence>
<feature type="transmembrane region" description="Helical" evidence="5">
    <location>
        <begin position="115"/>
        <end position="135"/>
    </location>
</feature>
<keyword evidence="8" id="KW-1185">Reference proteome</keyword>
<dbReference type="OrthoDB" id="6057322at2"/>
<protein>
    <submittedName>
        <fullName evidence="7">MFS transporter</fullName>
    </submittedName>
</protein>
<evidence type="ECO:0000256" key="1">
    <source>
        <dbReference type="ARBA" id="ARBA00004141"/>
    </source>
</evidence>
<evidence type="ECO:0000256" key="4">
    <source>
        <dbReference type="ARBA" id="ARBA00023136"/>
    </source>
</evidence>
<evidence type="ECO:0000259" key="6">
    <source>
        <dbReference type="PROSITE" id="PS50850"/>
    </source>
</evidence>
<dbReference type="PROSITE" id="PS50850">
    <property type="entry name" value="MFS"/>
    <property type="match status" value="1"/>
</dbReference>
<feature type="transmembrane region" description="Helical" evidence="5">
    <location>
        <begin position="147"/>
        <end position="171"/>
    </location>
</feature>
<feature type="transmembrane region" description="Helical" evidence="5">
    <location>
        <begin position="299"/>
        <end position="321"/>
    </location>
</feature>
<sequence length="438" mass="47103">METDHMTSDHPKAPAAFNPWPILALLAVGLLISFIDRTSLSSALADKNFVKEFGLTSVERGWLNSTFFWSYGLFQLAMGWMVDRYGVKWPYAVCFTLWCVATALTGLVSTLGALILMRLIVGAAEAIVIPASYRWMGNNFAESQKGFAVGIFAMGGKIGPAIGAPIAAWFIVQHSWQLMFVATGLAGLLWLAPWLLMLKNDYPSKAELVVRKKAAASITVGSLLASPVVWGGMINNFCYGYFTFYCMAWMPAYLVEQRGLSLTKSGLYTFFSFVGIAIVATIAGWAADRLIARGRDAVLVRKSFVVTGFIGGTTVLLGAYAPTLEMALFWNVLSLSLLGLATANNTTLCKLTLIPKQAIGLNTGLQQVATSLAGGVSASLSGWLLHVGGSYRLPMMAIFIFLMIGAGSTVILLQRKWAPKVADPAPAAPAPQEALGRS</sequence>
<feature type="transmembrane region" description="Helical" evidence="5">
    <location>
        <begin position="20"/>
        <end position="40"/>
    </location>
</feature>
<dbReference type="Gene3D" id="1.20.1250.20">
    <property type="entry name" value="MFS general substrate transporter like domains"/>
    <property type="match status" value="2"/>
</dbReference>
<feature type="domain" description="Major facilitator superfamily (MFS) profile" evidence="6">
    <location>
        <begin position="22"/>
        <end position="417"/>
    </location>
</feature>
<dbReference type="InterPro" id="IPR020846">
    <property type="entry name" value="MFS_dom"/>
</dbReference>